<dbReference type="EMBL" id="JAJKBJ010000001">
    <property type="protein sequence ID" value="MCL9682899.1"/>
    <property type="molecule type" value="Genomic_DNA"/>
</dbReference>
<protein>
    <submittedName>
        <fullName evidence="1">Uncharacterized protein</fullName>
    </submittedName>
</protein>
<sequence length="179" mass="20510">MRDFITNNNLAIVSATYKQEDKGWTKSYFLLDQLAHIEKDKFAFLIPNFSSSEISLQGALTWGDSGFNFLIKSTLVNSAIPIIKVKEHSNIDHLQMDILHDIIGVILKLANHKITTDKNLHPKEIASFRAPTLAAYKRHTKYTSKQQENIERHIENKVFDRKFGEILISNLDKGLRCRG</sequence>
<dbReference type="RefSeq" id="WP_250420707.1">
    <property type="nucleotide sequence ID" value="NZ_JAJKBJ010000001.1"/>
</dbReference>
<gene>
    <name evidence="1" type="ORF">LOX96_02220</name>
</gene>
<organism evidence="1 2">
    <name type="scientific">Legionella maioricensis</name>
    <dbReference type="NCBI Taxonomy" id="2896528"/>
    <lineage>
        <taxon>Bacteria</taxon>
        <taxon>Pseudomonadati</taxon>
        <taxon>Pseudomonadota</taxon>
        <taxon>Gammaproteobacteria</taxon>
        <taxon>Legionellales</taxon>
        <taxon>Legionellaceae</taxon>
        <taxon>Legionella</taxon>
    </lineage>
</organism>
<dbReference type="AlphaFoldDB" id="A0A9X2CXW8"/>
<comment type="caution">
    <text evidence="1">The sequence shown here is derived from an EMBL/GenBank/DDBJ whole genome shotgun (WGS) entry which is preliminary data.</text>
</comment>
<evidence type="ECO:0000313" key="1">
    <source>
        <dbReference type="EMBL" id="MCL9682899.1"/>
    </source>
</evidence>
<reference evidence="1" key="1">
    <citation type="submission" date="2021-11" db="EMBL/GenBank/DDBJ databases">
        <title>Legionella maioricencis sp. nov., a new species isolated from hot water samples in Mallorca.</title>
        <authorList>
            <person name="Crespi S."/>
            <person name="Drasar V."/>
            <person name="Salva-Serra F."/>
            <person name="Jaen-Luchoro D."/>
            <person name="Pineiro-Iglesias B."/>
            <person name="Aliaga F."/>
            <person name="Fernandez-Juarez V."/>
            <person name="Coll G."/>
            <person name="Moore E.R.B."/>
            <person name="Bennasar-Figueras A."/>
        </authorList>
    </citation>
    <scope>NUCLEOTIDE SEQUENCE</scope>
    <source>
        <strain evidence="1">HCPI-6</strain>
    </source>
</reference>
<name>A0A9X2CXW8_9GAMM</name>
<evidence type="ECO:0000313" key="2">
    <source>
        <dbReference type="Proteomes" id="UP001139721"/>
    </source>
</evidence>
<accession>A0A9X2CXW8</accession>
<dbReference type="Proteomes" id="UP001139721">
    <property type="component" value="Unassembled WGS sequence"/>
</dbReference>
<proteinExistence type="predicted"/>
<keyword evidence="2" id="KW-1185">Reference proteome</keyword>